<dbReference type="Ensembl" id="ENSSPAT00000023203.1">
    <property type="protein sequence ID" value="ENSSPAP00000022839.1"/>
    <property type="gene ID" value="ENSSPAG00000017232.1"/>
</dbReference>
<reference evidence="2" key="1">
    <citation type="submission" date="2023-09" db="UniProtKB">
        <authorList>
            <consortium name="Ensembl"/>
        </authorList>
    </citation>
    <scope>IDENTIFICATION</scope>
</reference>
<dbReference type="InterPro" id="IPR001611">
    <property type="entry name" value="Leu-rich_rpt"/>
</dbReference>
<organism evidence="2">
    <name type="scientific">Stegastes partitus</name>
    <name type="common">bicolor damselfish</name>
    <dbReference type="NCBI Taxonomy" id="144197"/>
    <lineage>
        <taxon>Eukaryota</taxon>
        <taxon>Metazoa</taxon>
        <taxon>Chordata</taxon>
        <taxon>Craniata</taxon>
        <taxon>Vertebrata</taxon>
        <taxon>Euteleostomi</taxon>
        <taxon>Actinopterygii</taxon>
        <taxon>Neopterygii</taxon>
        <taxon>Teleostei</taxon>
        <taxon>Neoteleostei</taxon>
        <taxon>Acanthomorphata</taxon>
        <taxon>Ovalentaria</taxon>
        <taxon>Pomacentridae</taxon>
        <taxon>Stegastes</taxon>
    </lineage>
</organism>
<dbReference type="SUPFAM" id="SSF52047">
    <property type="entry name" value="RNI-like"/>
    <property type="match status" value="1"/>
</dbReference>
<dbReference type="GeneTree" id="ENSGT00940000156456"/>
<dbReference type="PANTHER" id="PTHR24111:SF4">
    <property type="entry name" value="LEUCINE-RICH REPEAT-CONTAINING PROTEIN 34"/>
    <property type="match status" value="1"/>
</dbReference>
<proteinExistence type="predicted"/>
<protein>
    <submittedName>
        <fullName evidence="2">Leucine rich repeat containing 34</fullName>
    </submittedName>
</protein>
<evidence type="ECO:0000256" key="1">
    <source>
        <dbReference type="ARBA" id="ARBA00022737"/>
    </source>
</evidence>
<accession>A0A3B5AYG3</accession>
<sequence>MDIKTISEFYEAVCAEYDIKINPDALHVLQKAAATGNFTLKLSGNNRLRRVQRLSDADVLALSKCLHNNKRVTGLDLRYNKIRDEGAEHLAELLQGNGSLLSLRLSGNKIGNRGAMYLASMLQVNSSLQQLELADCDLATQSVIALSIVLKTNKALRSVDISRPLLFSHQEEWAVHFSEMLAVNSSLLELHLGKVGMSDSGMERLTEGLRLNHSLRYLDLRCNRVTRDGVRRLAEVLKQDSALEVIDLSSNRIEDEGAAYLSEAIVVLYLTFCLRLSISSNNIWTEGLLSLAQAMKANTTLTHVYIWGNHLEEPVCQAFGELLSSGRLPAEQTDVSAYEVDGRLFLAESPNGLRKHWFGSNGTNAALSSDATLPPNMEQQQQLAPLQF</sequence>
<dbReference type="SMART" id="SM00368">
    <property type="entry name" value="LRR_RI"/>
    <property type="match status" value="8"/>
</dbReference>
<evidence type="ECO:0000313" key="2">
    <source>
        <dbReference type="Ensembl" id="ENSSPAP00000022839.1"/>
    </source>
</evidence>
<dbReference type="Pfam" id="PF13516">
    <property type="entry name" value="LRR_6"/>
    <property type="match status" value="5"/>
</dbReference>
<name>A0A3B5AYG3_9TELE</name>
<dbReference type="InterPro" id="IPR032675">
    <property type="entry name" value="LRR_dom_sf"/>
</dbReference>
<keyword evidence="1" id="KW-0677">Repeat</keyword>
<dbReference type="STRING" id="144197.ENSSPAP00000022839"/>
<dbReference type="PANTHER" id="PTHR24111">
    <property type="entry name" value="LEUCINE-RICH REPEAT-CONTAINING PROTEIN 34"/>
    <property type="match status" value="1"/>
</dbReference>
<dbReference type="InterPro" id="IPR052201">
    <property type="entry name" value="LRR-containing_regulator"/>
</dbReference>
<dbReference type="Gene3D" id="3.80.10.10">
    <property type="entry name" value="Ribonuclease Inhibitor"/>
    <property type="match status" value="3"/>
</dbReference>
<dbReference type="AlphaFoldDB" id="A0A3B5AYG3"/>